<dbReference type="GO" id="GO:0003676">
    <property type="term" value="F:nucleic acid binding"/>
    <property type="evidence" value="ECO:0007669"/>
    <property type="project" value="InterPro"/>
</dbReference>
<name>A0AAV4H2D8_9GAST</name>
<dbReference type="PANTHER" id="PTHR46060">
    <property type="entry name" value="MARINER MOS1 TRANSPOSASE-LIKE PROTEIN"/>
    <property type="match status" value="1"/>
</dbReference>
<reference evidence="1 2" key="1">
    <citation type="journal article" date="2021" name="Elife">
        <title>Chloroplast acquisition without the gene transfer in kleptoplastic sea slugs, Plakobranchus ocellatus.</title>
        <authorList>
            <person name="Maeda T."/>
            <person name="Takahashi S."/>
            <person name="Yoshida T."/>
            <person name="Shimamura S."/>
            <person name="Takaki Y."/>
            <person name="Nagai Y."/>
            <person name="Toyoda A."/>
            <person name="Suzuki Y."/>
            <person name="Arimoto A."/>
            <person name="Ishii H."/>
            <person name="Satoh N."/>
            <person name="Nishiyama T."/>
            <person name="Hasebe M."/>
            <person name="Maruyama T."/>
            <person name="Minagawa J."/>
            <person name="Obokata J."/>
            <person name="Shigenobu S."/>
        </authorList>
    </citation>
    <scope>NUCLEOTIDE SEQUENCE [LARGE SCALE GENOMIC DNA]</scope>
</reference>
<dbReference type="EMBL" id="BMAT01012378">
    <property type="protein sequence ID" value="GFR90981.1"/>
    <property type="molecule type" value="Genomic_DNA"/>
</dbReference>
<comment type="caution">
    <text evidence="1">The sequence shown here is derived from an EMBL/GenBank/DDBJ whole genome shotgun (WGS) entry which is preliminary data.</text>
</comment>
<gene>
    <name evidence="1" type="ORF">ElyMa_006164200</name>
</gene>
<dbReference type="InterPro" id="IPR052709">
    <property type="entry name" value="Transposase-MT_Hybrid"/>
</dbReference>
<evidence type="ECO:0000313" key="2">
    <source>
        <dbReference type="Proteomes" id="UP000762676"/>
    </source>
</evidence>
<sequence length="140" mass="16441">MIRANRRVRQKEIADGVDISKERVQHIVKTELSYRKVSACWVPRQLTVEIRAQRKDICTRLLERYGAEGEAFLQRILILDKPWVHHCNPECNAQLMEYRHKASPSPRKCKIVASVRKVLSPVFYDMEGVVHMEFLEKVKL</sequence>
<dbReference type="PANTHER" id="PTHR46060:SF1">
    <property type="entry name" value="MARINER MOS1 TRANSPOSASE-LIKE PROTEIN"/>
    <property type="match status" value="1"/>
</dbReference>
<dbReference type="Gene3D" id="3.30.420.10">
    <property type="entry name" value="Ribonuclease H-like superfamily/Ribonuclease H"/>
    <property type="match status" value="1"/>
</dbReference>
<organism evidence="1 2">
    <name type="scientific">Elysia marginata</name>
    <dbReference type="NCBI Taxonomy" id="1093978"/>
    <lineage>
        <taxon>Eukaryota</taxon>
        <taxon>Metazoa</taxon>
        <taxon>Spiralia</taxon>
        <taxon>Lophotrochozoa</taxon>
        <taxon>Mollusca</taxon>
        <taxon>Gastropoda</taxon>
        <taxon>Heterobranchia</taxon>
        <taxon>Euthyneura</taxon>
        <taxon>Panpulmonata</taxon>
        <taxon>Sacoglossa</taxon>
        <taxon>Placobranchoidea</taxon>
        <taxon>Plakobranchidae</taxon>
        <taxon>Elysia</taxon>
    </lineage>
</organism>
<dbReference type="Proteomes" id="UP000762676">
    <property type="component" value="Unassembled WGS sequence"/>
</dbReference>
<keyword evidence="2" id="KW-1185">Reference proteome</keyword>
<dbReference type="AlphaFoldDB" id="A0AAV4H2D8"/>
<evidence type="ECO:0000313" key="1">
    <source>
        <dbReference type="EMBL" id="GFR90981.1"/>
    </source>
</evidence>
<proteinExistence type="predicted"/>
<dbReference type="InterPro" id="IPR036397">
    <property type="entry name" value="RNaseH_sf"/>
</dbReference>
<accession>A0AAV4H2D8</accession>
<protein>
    <submittedName>
        <fullName evidence="1">Histone-lysine N-methyltransferase SETMAR</fullName>
    </submittedName>
</protein>